<name>A0ABS8AL42_9BACT</name>
<evidence type="ECO:0000313" key="2">
    <source>
        <dbReference type="Proteomes" id="UP001165296"/>
    </source>
</evidence>
<dbReference type="RefSeq" id="WP_226171713.1">
    <property type="nucleotide sequence ID" value="NZ_JAJADR010000001.1"/>
</dbReference>
<dbReference type="PANTHER" id="PTHR31599">
    <property type="entry name" value="CALCIUM UP-REGULATED PROTEIN A-RELATED"/>
    <property type="match status" value="1"/>
</dbReference>
<gene>
    <name evidence="1" type="ORF">LGH74_03015</name>
</gene>
<organism evidence="1 2">
    <name type="scientific">Hymenobacter lucidus</name>
    <dbReference type="NCBI Taxonomy" id="2880930"/>
    <lineage>
        <taxon>Bacteria</taxon>
        <taxon>Pseudomonadati</taxon>
        <taxon>Bacteroidota</taxon>
        <taxon>Cytophagia</taxon>
        <taxon>Cytophagales</taxon>
        <taxon>Hymenobacteraceae</taxon>
        <taxon>Hymenobacter</taxon>
    </lineage>
</organism>
<dbReference type="InterPro" id="IPR015943">
    <property type="entry name" value="WD40/YVTN_repeat-like_dom_sf"/>
</dbReference>
<reference evidence="1" key="1">
    <citation type="submission" date="2021-10" db="EMBL/GenBank/DDBJ databases">
        <authorList>
            <person name="Dean J.D."/>
            <person name="Kim M.K."/>
            <person name="Newey C.N."/>
            <person name="Stoker T.S."/>
            <person name="Thompson D.W."/>
            <person name="Grose J.H."/>
        </authorList>
    </citation>
    <scope>NUCLEOTIDE SEQUENCE</scope>
    <source>
        <strain evidence="1">BT178</strain>
    </source>
</reference>
<dbReference type="Gene3D" id="2.130.10.10">
    <property type="entry name" value="YVTN repeat-like/Quinoprotein amine dehydrogenase"/>
    <property type="match status" value="1"/>
</dbReference>
<protein>
    <submittedName>
        <fullName evidence="1">Uncharacterized protein</fullName>
    </submittedName>
</protein>
<comment type="caution">
    <text evidence="1">The sequence shown here is derived from an EMBL/GenBank/DDBJ whole genome shotgun (WGS) entry which is preliminary data.</text>
</comment>
<accession>A0ABS8AL42</accession>
<dbReference type="InterPro" id="IPR051780">
    <property type="entry name" value="Ca_Up-reg_Membrane_Reg"/>
</dbReference>
<proteinExistence type="predicted"/>
<dbReference type="SUPFAM" id="SSF63829">
    <property type="entry name" value="Calcium-dependent phosphotriesterase"/>
    <property type="match status" value="1"/>
</dbReference>
<dbReference type="Proteomes" id="UP001165296">
    <property type="component" value="Unassembled WGS sequence"/>
</dbReference>
<evidence type="ECO:0000313" key="1">
    <source>
        <dbReference type="EMBL" id="MCB2406935.1"/>
    </source>
</evidence>
<keyword evidence="2" id="KW-1185">Reference proteome</keyword>
<dbReference type="EMBL" id="JAJADR010000001">
    <property type="protein sequence ID" value="MCB2406935.1"/>
    <property type="molecule type" value="Genomic_DNA"/>
</dbReference>
<sequence length="682" mass="70149">MTPLTPLSAAASAATFASGASSGPHHVAVSGPKPLLPELGAGNSVPPPSAATPPGIALSSGVGTPFTGVIGLDLELMSVAADGTLWLVNQTDSGGRQILTYNFAAATLQPVYTTPDTVVSVAAVSADALYVIVAGSATWIGCLSAQGAVEQLPALPDGATPAQVTAAVDGTLWALDSNGLTYAYSATDSQFAAVPAPGLKFNSISVGSAGLIVGLASLNGQPPMAYTWTAATGWTPLPSLAGTTGQWLAACADGTLWFLTSTALAVLLADGTVKVMDVSSVVGASSWTAASRMSAYVAGLSGTQIGIFPVALGILDLPAVPWPAFTPDQQTAYNDISTALSITTPGGIRAQYSNGIATLSSWQLTVATMAAPTNVSAADWQMVKTQIMTELTYVQAVNNLYTQLGKMTGLLSTMQSDQLQGVAAAVGLTVQAQGPSKVTVVLDSLFSTLVTRIGSLFPPPYGLVVSLIGSGLMAASTYTQQKYSPNGAQGALTVAYSNLATALAYAIAETTKAQGDEQTVIVQDWGKLSAAGQAIAQGIWTWPDNMTGQTLEGLAPVMQLYLYQALMPAAWQLLQGEILFTARPPVAAKPHAPSSAMMVKYVVDSSYDQLVWYYICCAAGSPADIVGNTGPYPSPTLLQNIFTLGVQPQDLFGGQNGWALPTVQSPGWTAPDPSINWQPYAR</sequence>